<dbReference type="EMBL" id="CAMXCT030006566">
    <property type="protein sequence ID" value="CAL4803398.1"/>
    <property type="molecule type" value="Genomic_DNA"/>
</dbReference>
<organism evidence="2">
    <name type="scientific">Cladocopium goreaui</name>
    <dbReference type="NCBI Taxonomy" id="2562237"/>
    <lineage>
        <taxon>Eukaryota</taxon>
        <taxon>Sar</taxon>
        <taxon>Alveolata</taxon>
        <taxon>Dinophyceae</taxon>
        <taxon>Suessiales</taxon>
        <taxon>Symbiodiniaceae</taxon>
        <taxon>Cladocopium</taxon>
    </lineage>
</organism>
<dbReference type="InterPro" id="IPR009030">
    <property type="entry name" value="Growth_fac_rcpt_cys_sf"/>
</dbReference>
<comment type="caution">
    <text evidence="2">The sequence shown here is derived from an EMBL/GenBank/DDBJ whole genome shotgun (WGS) entry which is preliminary data.</text>
</comment>
<keyword evidence="1" id="KW-1133">Transmembrane helix</keyword>
<dbReference type="EMBL" id="CAMXCT020006566">
    <property type="protein sequence ID" value="CAL1169461.1"/>
    <property type="molecule type" value="Genomic_DNA"/>
</dbReference>
<evidence type="ECO:0000313" key="4">
    <source>
        <dbReference type="Proteomes" id="UP001152797"/>
    </source>
</evidence>
<dbReference type="NCBIfam" id="TIGR02167">
    <property type="entry name" value="Liste_lipo_26"/>
    <property type="match status" value="1"/>
</dbReference>
<dbReference type="SUPFAM" id="SSF57184">
    <property type="entry name" value="Growth factor receptor domain"/>
    <property type="match status" value="1"/>
</dbReference>
<gene>
    <name evidence="2" type="ORF">C1SCF055_LOCUS40855</name>
</gene>
<keyword evidence="4" id="KW-1185">Reference proteome</keyword>
<evidence type="ECO:0000256" key="1">
    <source>
        <dbReference type="SAM" id="Phobius"/>
    </source>
</evidence>
<evidence type="ECO:0000313" key="2">
    <source>
        <dbReference type="EMBL" id="CAI4016086.1"/>
    </source>
</evidence>
<reference evidence="2" key="1">
    <citation type="submission" date="2022-10" db="EMBL/GenBank/DDBJ databases">
        <authorList>
            <person name="Chen Y."/>
            <person name="Dougan E. K."/>
            <person name="Chan C."/>
            <person name="Rhodes N."/>
            <person name="Thang M."/>
        </authorList>
    </citation>
    <scope>NUCLEOTIDE SEQUENCE</scope>
</reference>
<reference evidence="3" key="2">
    <citation type="submission" date="2024-04" db="EMBL/GenBank/DDBJ databases">
        <authorList>
            <person name="Chen Y."/>
            <person name="Shah S."/>
            <person name="Dougan E. K."/>
            <person name="Thang M."/>
            <person name="Chan C."/>
        </authorList>
    </citation>
    <scope>NUCLEOTIDE SEQUENCE [LARGE SCALE GENOMIC DNA]</scope>
</reference>
<proteinExistence type="predicted"/>
<keyword evidence="1" id="KW-0812">Transmembrane</keyword>
<dbReference type="AlphaFoldDB" id="A0A9P1DTQ9"/>
<dbReference type="Proteomes" id="UP001152797">
    <property type="component" value="Unassembled WGS sequence"/>
</dbReference>
<feature type="transmembrane region" description="Helical" evidence="1">
    <location>
        <begin position="163"/>
        <end position="185"/>
    </location>
</feature>
<dbReference type="InterPro" id="IPR011889">
    <property type="entry name" value="Liste_lipo_26"/>
</dbReference>
<dbReference type="Pfam" id="PF03382">
    <property type="entry name" value="DUF285"/>
    <property type="match status" value="1"/>
</dbReference>
<dbReference type="InterPro" id="IPR005046">
    <property type="entry name" value="DUF285"/>
</dbReference>
<sequence length="420" mass="47869">MNGMFSSAENFNQPIGSWNTSAVTEMQSMFMSAEKFNQPIGSWNASAVDDMRYMFYWAWDFDTPVGLWDISSLISRDNMFNAHLTPPCEAGRGPGRNNLMCERCGVGQYAPAQSFCQECPEGSTPSADRTTCEDCLMMHYSVNGVDECLPCNLPLAVVDNRCVWWHLPLLALGLGALGVCGGLVLSWKRSRKAKKIERILEEVYMELWDEQPNTLDAYSKKLYGLGLQKANFDQHISGMRALQSQRAGVSIGYLLSADFAQLAIQRTGKDDPTFTDMKTSFWLSEDPIGEDIMCPRDGRPGCALVDWIPRRERREQTHFLSWTWKYSLQQVRSALETFQENLVGPCYFFMCFFANNQYRILIEESNSGTDNLEEVFETNLKRIGKMVAMLDTWDQPTYLTRVWTVYEQFVASTIQIEAMD</sequence>
<keyword evidence="1" id="KW-0472">Membrane</keyword>
<evidence type="ECO:0000313" key="3">
    <source>
        <dbReference type="EMBL" id="CAL1169461.1"/>
    </source>
</evidence>
<dbReference type="EMBL" id="CAMXCT010006566">
    <property type="protein sequence ID" value="CAI4016086.1"/>
    <property type="molecule type" value="Genomic_DNA"/>
</dbReference>
<dbReference type="OrthoDB" id="446823at2759"/>
<protein>
    <submittedName>
        <fullName evidence="2">Uncharacterized protein</fullName>
    </submittedName>
</protein>
<accession>A0A9P1DTQ9</accession>
<name>A0A9P1DTQ9_9DINO</name>